<protein>
    <submittedName>
        <fullName evidence="1">Tail fiber protein</fullName>
    </submittedName>
</protein>
<sequence>MAQPEIEIEVWAGLDYDLPNALTKNKIRPISDLWDKGYDMGEKPDVQAWNYVWYMLTVWMKYMQEEQLPGLDNLYLKRTRNLEELTDKPQARSNLGVYSKDDSDNRYLQLTGGALSGGLKIAGNTAVDITSQGLAIRWNETNGSGATFFVNNQGGGTGGFVFRNVNALGTAETGRVTIQPNGSLVTSATVRGGTLESTGNASVAGTTTTANLTVQNNAATVGGRHVARAVNGNIADENGNVTVTIPSPGVTDVRLGSQGNQGASNSFTVPAGCLVTGLNGFKVTGPDFQLYGLFYRPLQKFLNGVWVTVSVI</sequence>
<evidence type="ECO:0000313" key="1">
    <source>
        <dbReference type="EMBL" id="QGZ16313.1"/>
    </source>
</evidence>
<keyword evidence="2" id="KW-1185">Reference proteome</keyword>
<evidence type="ECO:0000313" key="2">
    <source>
        <dbReference type="Proteomes" id="UP000433183"/>
    </source>
</evidence>
<accession>A0A6B9J9R5</accession>
<dbReference type="Proteomes" id="UP000433183">
    <property type="component" value="Segment"/>
</dbReference>
<gene>
    <name evidence="1" type="ORF">Hena1_01630</name>
</gene>
<proteinExistence type="predicted"/>
<dbReference type="EMBL" id="MN732867">
    <property type="protein sequence ID" value="QGZ16313.1"/>
    <property type="molecule type" value="Genomic_DNA"/>
</dbReference>
<name>A0A6B9J9R5_9CAUD</name>
<reference evidence="1 2" key="1">
    <citation type="submission" date="2019-11" db="EMBL/GenBank/DDBJ databases">
        <title>Characterization of a new Erwinia amylovora bacteriophage.</title>
        <authorList>
            <person name="Valentovich L.N."/>
            <person name="Akhremchuk A.E."/>
            <person name="Besarab N.V."/>
            <person name="Lagonenko A.L."/>
        </authorList>
    </citation>
    <scope>NUCLEOTIDE SEQUENCE [LARGE SCALE GENOMIC DNA]</scope>
</reference>
<organism evidence="1 2">
    <name type="scientific">Erwinia phage Hena1</name>
    <dbReference type="NCBI Taxonomy" id="2678601"/>
    <lineage>
        <taxon>Viruses</taxon>
        <taxon>Duplodnaviria</taxon>
        <taxon>Heunggongvirae</taxon>
        <taxon>Uroviricota</taxon>
        <taxon>Caudoviricetes</taxon>
        <taxon>Vequintavirinae</taxon>
        <taxon>Henunavirus</taxon>
        <taxon>Henunavirus hena1</taxon>
    </lineage>
</organism>